<dbReference type="InterPro" id="IPR046897">
    <property type="entry name" value="ABC-3C_MC6"/>
</dbReference>
<organism evidence="1 2">
    <name type="scientific">Crenothrix polyspora</name>
    <dbReference type="NCBI Taxonomy" id="360316"/>
    <lineage>
        <taxon>Bacteria</taxon>
        <taxon>Pseudomonadati</taxon>
        <taxon>Pseudomonadota</taxon>
        <taxon>Gammaproteobacteria</taxon>
        <taxon>Methylococcales</taxon>
        <taxon>Crenotrichaceae</taxon>
        <taxon>Crenothrix</taxon>
    </lineage>
</organism>
<evidence type="ECO:0000313" key="2">
    <source>
        <dbReference type="Proteomes" id="UP000195667"/>
    </source>
</evidence>
<reference evidence="2" key="1">
    <citation type="submission" date="2017-02" db="EMBL/GenBank/DDBJ databases">
        <authorList>
            <person name="Daims H."/>
        </authorList>
    </citation>
    <scope>NUCLEOTIDE SEQUENCE [LARGE SCALE GENOMIC DNA]</scope>
</reference>
<protein>
    <submittedName>
        <fullName evidence="1">Uncharacterized protein</fullName>
    </submittedName>
</protein>
<dbReference type="OrthoDB" id="6636604at2"/>
<dbReference type="EMBL" id="FUKI01000130">
    <property type="protein sequence ID" value="SJM94350.1"/>
    <property type="molecule type" value="Genomic_DNA"/>
</dbReference>
<gene>
    <name evidence="1" type="ORF">CRENPOLYSF1_530034</name>
</gene>
<proteinExistence type="predicted"/>
<dbReference type="Pfam" id="PF20293">
    <property type="entry name" value="MC6"/>
    <property type="match status" value="1"/>
</dbReference>
<name>A0A1R4HEM6_9GAMM</name>
<evidence type="ECO:0000313" key="1">
    <source>
        <dbReference type="EMBL" id="SJM94350.1"/>
    </source>
</evidence>
<sequence>MLIPDNIHPEQTIYFNGAYVLKAIQEHRVMNFLDLYIETKTEQDMSMPVFVLCLDWLFLLNLIKLNDSGKVELCF</sequence>
<dbReference type="Proteomes" id="UP000195667">
    <property type="component" value="Unassembled WGS sequence"/>
</dbReference>
<dbReference type="AlphaFoldDB" id="A0A1R4HEM6"/>
<keyword evidence="2" id="KW-1185">Reference proteome</keyword>
<accession>A0A1R4HEM6</accession>